<name>A0A4R5TR37_9MICC</name>
<evidence type="ECO:0000313" key="2">
    <source>
        <dbReference type="EMBL" id="TDK24129.1"/>
    </source>
</evidence>
<keyword evidence="3" id="KW-1185">Reference proteome</keyword>
<dbReference type="Proteomes" id="UP000295411">
    <property type="component" value="Unassembled WGS sequence"/>
</dbReference>
<feature type="region of interest" description="Disordered" evidence="1">
    <location>
        <begin position="1"/>
        <end position="26"/>
    </location>
</feature>
<sequence length="106" mass="11509">MADTGRSLPPSGGHARGSRGRLHGRGLIDSVTYQPKNAPPRFSAIVRVDAGPLPGTRVRLVWMGQREVRGIEAGVELAFEGMASQVEGMLTVYNPRYEIIGRPEEP</sequence>
<organism evidence="2 3">
    <name type="scientific">Arthrobacter crusticola</name>
    <dbReference type="NCBI Taxonomy" id="2547960"/>
    <lineage>
        <taxon>Bacteria</taxon>
        <taxon>Bacillati</taxon>
        <taxon>Actinomycetota</taxon>
        <taxon>Actinomycetes</taxon>
        <taxon>Micrococcales</taxon>
        <taxon>Micrococcaceae</taxon>
        <taxon>Arthrobacter</taxon>
    </lineage>
</organism>
<dbReference type="RefSeq" id="WP_133404810.1">
    <property type="nucleotide sequence ID" value="NZ_SMTK01000005.1"/>
</dbReference>
<reference evidence="2 3" key="1">
    <citation type="submission" date="2019-03" db="EMBL/GenBank/DDBJ databases">
        <title>Arthrobacter sp. nov., an bacterium isolated from biocrust in Mu Us Desert.</title>
        <authorList>
            <person name="Lixiong L."/>
        </authorList>
    </citation>
    <scope>NUCLEOTIDE SEQUENCE [LARGE SCALE GENOMIC DNA]</scope>
    <source>
        <strain evidence="2 3">SLN-3</strain>
    </source>
</reference>
<proteinExistence type="predicted"/>
<accession>A0A4R5TR37</accession>
<dbReference type="EMBL" id="SMTK01000005">
    <property type="protein sequence ID" value="TDK24129.1"/>
    <property type="molecule type" value="Genomic_DNA"/>
</dbReference>
<dbReference type="OrthoDB" id="3268233at2"/>
<gene>
    <name evidence="2" type="ORF">E2F48_15285</name>
</gene>
<protein>
    <recommendedName>
        <fullName evidence="4">DNA-binding protein</fullName>
    </recommendedName>
</protein>
<dbReference type="AlphaFoldDB" id="A0A4R5TR37"/>
<evidence type="ECO:0008006" key="4">
    <source>
        <dbReference type="Google" id="ProtNLM"/>
    </source>
</evidence>
<comment type="caution">
    <text evidence="2">The sequence shown here is derived from an EMBL/GenBank/DDBJ whole genome shotgun (WGS) entry which is preliminary data.</text>
</comment>
<evidence type="ECO:0000256" key="1">
    <source>
        <dbReference type="SAM" id="MobiDB-lite"/>
    </source>
</evidence>
<evidence type="ECO:0000313" key="3">
    <source>
        <dbReference type="Proteomes" id="UP000295411"/>
    </source>
</evidence>